<proteinExistence type="predicted"/>
<reference evidence="3" key="1">
    <citation type="journal article" date="2019" name="Int. J. Syst. Evol. Microbiol.">
        <title>The Global Catalogue of Microorganisms (GCM) 10K type strain sequencing project: providing services to taxonomists for standard genome sequencing and annotation.</title>
        <authorList>
            <consortium name="The Broad Institute Genomics Platform"/>
            <consortium name="The Broad Institute Genome Sequencing Center for Infectious Disease"/>
            <person name="Wu L."/>
            <person name="Ma J."/>
        </authorList>
    </citation>
    <scope>NUCLEOTIDE SEQUENCE [LARGE SCALE GENOMIC DNA]</scope>
    <source>
        <strain evidence="3">JCM 18424</strain>
    </source>
</reference>
<keyword evidence="1" id="KW-0472">Membrane</keyword>
<dbReference type="EMBL" id="BAABKE010000008">
    <property type="protein sequence ID" value="GAA5102855.1"/>
    <property type="molecule type" value="Genomic_DNA"/>
</dbReference>
<evidence type="ECO:0000256" key="1">
    <source>
        <dbReference type="SAM" id="Phobius"/>
    </source>
</evidence>
<organism evidence="2 3">
    <name type="scientific">Wohlfahrtiimonas larvae</name>
    <dbReference type="NCBI Taxonomy" id="1157986"/>
    <lineage>
        <taxon>Bacteria</taxon>
        <taxon>Pseudomonadati</taxon>
        <taxon>Pseudomonadota</taxon>
        <taxon>Gammaproteobacteria</taxon>
        <taxon>Cardiobacteriales</taxon>
        <taxon>Ignatzschineriaceae</taxon>
        <taxon>Wohlfahrtiimonas</taxon>
    </lineage>
</organism>
<comment type="caution">
    <text evidence="2">The sequence shown here is derived from an EMBL/GenBank/DDBJ whole genome shotgun (WGS) entry which is preliminary data.</text>
</comment>
<dbReference type="RefSeq" id="WP_077926385.1">
    <property type="nucleotide sequence ID" value="NZ_BAABKE010000008.1"/>
</dbReference>
<sequence>MGGVGEGIVQIIFEYILPAIGASIRWIVLLGIGRKATFESLWKDSKTNLLIGSTLFIMLCFILIMKIN</sequence>
<dbReference type="Proteomes" id="UP001500631">
    <property type="component" value="Unassembled WGS sequence"/>
</dbReference>
<gene>
    <name evidence="2" type="ORF">GCM10023338_20620</name>
</gene>
<keyword evidence="3" id="KW-1185">Reference proteome</keyword>
<accession>A0ABP9N245</accession>
<feature type="transmembrane region" description="Helical" evidence="1">
    <location>
        <begin position="12"/>
        <end position="29"/>
    </location>
</feature>
<keyword evidence="1" id="KW-1133">Transmembrane helix</keyword>
<evidence type="ECO:0000313" key="3">
    <source>
        <dbReference type="Proteomes" id="UP001500631"/>
    </source>
</evidence>
<name>A0ABP9N245_9GAMM</name>
<keyword evidence="1" id="KW-0812">Transmembrane</keyword>
<evidence type="ECO:0000313" key="2">
    <source>
        <dbReference type="EMBL" id="GAA5102855.1"/>
    </source>
</evidence>
<protein>
    <submittedName>
        <fullName evidence="2">Uncharacterized protein</fullName>
    </submittedName>
</protein>
<feature type="transmembrane region" description="Helical" evidence="1">
    <location>
        <begin position="49"/>
        <end position="67"/>
    </location>
</feature>